<feature type="repeat" description="WD" evidence="3">
    <location>
        <begin position="1"/>
        <end position="32"/>
    </location>
</feature>
<dbReference type="PANTHER" id="PTHR19848:SF8">
    <property type="entry name" value="F-BOX AND WD REPEAT DOMAIN CONTAINING 7"/>
    <property type="match status" value="1"/>
</dbReference>
<keyword evidence="2" id="KW-0677">Repeat</keyword>
<feature type="repeat" description="WD" evidence="3">
    <location>
        <begin position="30"/>
        <end position="62"/>
    </location>
</feature>
<gene>
    <name evidence="5" type="ORF">ENSA7_13940</name>
</gene>
<dbReference type="SMART" id="SM00320">
    <property type="entry name" value="WD40"/>
    <property type="match status" value="8"/>
</dbReference>
<evidence type="ECO:0000256" key="1">
    <source>
        <dbReference type="ARBA" id="ARBA00022574"/>
    </source>
</evidence>
<feature type="repeat" description="WD" evidence="3">
    <location>
        <begin position="114"/>
        <end position="155"/>
    </location>
</feature>
<feature type="repeat" description="WD" evidence="3">
    <location>
        <begin position="155"/>
        <end position="196"/>
    </location>
</feature>
<dbReference type="InterPro" id="IPR015943">
    <property type="entry name" value="WD40/YVTN_repeat-like_dom_sf"/>
</dbReference>
<dbReference type="PROSITE" id="PS50294">
    <property type="entry name" value="WD_REPEATS_REGION"/>
    <property type="match status" value="7"/>
</dbReference>
<dbReference type="CDD" id="cd00200">
    <property type="entry name" value="WD40"/>
    <property type="match status" value="1"/>
</dbReference>
<evidence type="ECO:0000259" key="4">
    <source>
        <dbReference type="Pfam" id="PF13401"/>
    </source>
</evidence>
<dbReference type="Pfam" id="PF00400">
    <property type="entry name" value="WD40"/>
    <property type="match status" value="7"/>
</dbReference>
<dbReference type="SUPFAM" id="SSF50998">
    <property type="entry name" value="Quinoprotein alcohol dehydrogenase-like"/>
    <property type="match status" value="1"/>
</dbReference>
<reference evidence="5 6" key="1">
    <citation type="submission" date="2018-03" db="EMBL/GenBank/DDBJ databases">
        <title>Draft Genome Sequences of the Obligatory Marine Myxobacteria Enhygromyxa salina SWB007.</title>
        <authorList>
            <person name="Poehlein A."/>
            <person name="Moghaddam J.A."/>
            <person name="Harms H."/>
            <person name="Alanjari M."/>
            <person name="Koenig G.M."/>
            <person name="Daniel R."/>
            <person name="Schaeberle T.F."/>
        </authorList>
    </citation>
    <scope>NUCLEOTIDE SEQUENCE [LARGE SCALE GENOMIC DNA]</scope>
    <source>
        <strain evidence="5 6">SWB007</strain>
    </source>
</reference>
<proteinExistence type="predicted"/>
<organism evidence="5 6">
    <name type="scientific">Enhygromyxa salina</name>
    <dbReference type="NCBI Taxonomy" id="215803"/>
    <lineage>
        <taxon>Bacteria</taxon>
        <taxon>Pseudomonadati</taxon>
        <taxon>Myxococcota</taxon>
        <taxon>Polyangia</taxon>
        <taxon>Nannocystales</taxon>
        <taxon>Nannocystaceae</taxon>
        <taxon>Enhygromyxa</taxon>
    </lineage>
</organism>
<keyword evidence="1 3" id="KW-0853">WD repeat</keyword>
<dbReference type="PROSITE" id="PS50082">
    <property type="entry name" value="WD_REPEATS_2"/>
    <property type="match status" value="7"/>
</dbReference>
<dbReference type="InterPro" id="IPR020472">
    <property type="entry name" value="WD40_PAC1"/>
</dbReference>
<feature type="repeat" description="WD" evidence="3">
    <location>
        <begin position="197"/>
        <end position="238"/>
    </location>
</feature>
<dbReference type="PROSITE" id="PS00678">
    <property type="entry name" value="WD_REPEATS_1"/>
    <property type="match status" value="1"/>
</dbReference>
<dbReference type="EMBL" id="PVNL01000035">
    <property type="protein sequence ID" value="PRQ08762.1"/>
    <property type="molecule type" value="Genomic_DNA"/>
</dbReference>
<evidence type="ECO:0000256" key="2">
    <source>
        <dbReference type="ARBA" id="ARBA00022737"/>
    </source>
</evidence>
<sequence>MAWSPDGRRIASASHDNTIRIWDATEPTKLLPHTKDATCVSYAPDGTGFISGSDDDTLRVWDPHSHTQRAITTSHQAKPRAITHSPSGEHVASATSDCRVRIWDANTLEHVRTLAGHTRDATCVAYSPDGKLLASGSADRTSRLWNPATGEHLATAKHEDWVNCVAFSPDGTKLASGSSFFDIQIWSIPTLAKLLEINAHSNYVNGIAWYPSGDRFVSSSWDCKLRVWNANDGGRIHELVGHTAPVRGLAFAPDGTRFASVSDDKTLRIWDAQTYEQLEQFRSETPLRRVAWSPDSAQVIAGSTAGVQVWRLEPCLAILQTHGEIGLAQTPSGQFCLQPESAEAYLEVPRPDRAAVFYLPLAGIRDHQSREAVARSLAGQPTRSLAQSLGWAPLPWDGEIRSISVDRPPPSPLTIVSTQFGDIITNPFSPDTALRNVDTLPGRRVEIDEVVQVLRRRGVAWLRGPRRAGKTSFLNYLVHHSPGCQVFSRSLQAGPAQTPDDIASLLAPKLGDAPNSAAAFVELLHEHKAPVIILDEIAVLAEAQAGTLRWLRALGNEDSAITLIYSGSHYDWVQVRERMREVPGSSFGNDVTFVDFGPIPEPDALEFLTATAPAQAPISATLASWVVQECGTWPYYLQVLGYALVQEQTVHQRTPATMSRGDFQDFYRRVLLRAKATYFELRWQEFTPRAREVLRAGLAAAREHRRLSNPTDLTDAEKRVMRDQGALADGSWVIDKPFLNWMHDNIETLGEPQS</sequence>
<dbReference type="SUPFAM" id="SSF50978">
    <property type="entry name" value="WD40 repeat-like"/>
    <property type="match status" value="1"/>
</dbReference>
<dbReference type="InterPro" id="IPR049945">
    <property type="entry name" value="AAA_22"/>
</dbReference>
<dbReference type="InterPro" id="IPR036322">
    <property type="entry name" value="WD40_repeat_dom_sf"/>
</dbReference>
<dbReference type="InterPro" id="IPR027417">
    <property type="entry name" value="P-loop_NTPase"/>
</dbReference>
<comment type="caution">
    <text evidence="5">The sequence shown here is derived from an EMBL/GenBank/DDBJ whole genome shotgun (WGS) entry which is preliminary data.</text>
</comment>
<evidence type="ECO:0000313" key="6">
    <source>
        <dbReference type="Proteomes" id="UP000238823"/>
    </source>
</evidence>
<dbReference type="Gene3D" id="2.130.10.10">
    <property type="entry name" value="YVTN repeat-like/Quinoprotein amine dehydrogenase"/>
    <property type="match status" value="3"/>
</dbReference>
<dbReference type="PANTHER" id="PTHR19848">
    <property type="entry name" value="WD40 REPEAT PROTEIN"/>
    <property type="match status" value="1"/>
</dbReference>
<dbReference type="Gene3D" id="3.40.50.300">
    <property type="entry name" value="P-loop containing nucleotide triphosphate hydrolases"/>
    <property type="match status" value="1"/>
</dbReference>
<dbReference type="AlphaFoldDB" id="A0A2S9YUP8"/>
<dbReference type="Proteomes" id="UP000238823">
    <property type="component" value="Unassembled WGS sequence"/>
</dbReference>
<accession>A0A2S9YUP8</accession>
<dbReference type="GO" id="GO:0016887">
    <property type="term" value="F:ATP hydrolysis activity"/>
    <property type="evidence" value="ECO:0007669"/>
    <property type="project" value="InterPro"/>
</dbReference>
<dbReference type="SUPFAM" id="SSF52540">
    <property type="entry name" value="P-loop containing nucleoside triphosphate hydrolases"/>
    <property type="match status" value="1"/>
</dbReference>
<feature type="repeat" description="WD" evidence="3">
    <location>
        <begin position="72"/>
        <end position="113"/>
    </location>
</feature>
<evidence type="ECO:0000256" key="3">
    <source>
        <dbReference type="PROSITE-ProRule" id="PRU00221"/>
    </source>
</evidence>
<dbReference type="Pfam" id="PF13401">
    <property type="entry name" value="AAA_22"/>
    <property type="match status" value="1"/>
</dbReference>
<dbReference type="InterPro" id="IPR019775">
    <property type="entry name" value="WD40_repeat_CS"/>
</dbReference>
<evidence type="ECO:0000313" key="5">
    <source>
        <dbReference type="EMBL" id="PRQ08762.1"/>
    </source>
</evidence>
<dbReference type="InterPro" id="IPR011047">
    <property type="entry name" value="Quinoprotein_ADH-like_sf"/>
</dbReference>
<dbReference type="PRINTS" id="PR00320">
    <property type="entry name" value="GPROTEINBRPT"/>
</dbReference>
<protein>
    <submittedName>
        <fullName evidence="5">WD domain, G-beta repeat protein</fullName>
    </submittedName>
</protein>
<dbReference type="InterPro" id="IPR001680">
    <property type="entry name" value="WD40_rpt"/>
</dbReference>
<feature type="repeat" description="WD" evidence="3">
    <location>
        <begin position="239"/>
        <end position="280"/>
    </location>
</feature>
<name>A0A2S9YUP8_9BACT</name>
<feature type="domain" description="ORC1/DEAH AAA+ ATPase" evidence="4">
    <location>
        <begin position="456"/>
        <end position="569"/>
    </location>
</feature>